<dbReference type="Proteomes" id="UP000636709">
    <property type="component" value="Unassembled WGS sequence"/>
</dbReference>
<sequence>MGAVIFVPIALFSCTEAGTRRHNLQPDLRCFGADLHCSGAASLYCSAGVSLLCSAGASSHSFAAFDLFSGTAAAILPSSPPLTRGPAATSGELSDG</sequence>
<gene>
    <name evidence="3" type="ORF">HU200_016381</name>
</gene>
<keyword evidence="2" id="KW-0732">Signal</keyword>
<keyword evidence="4" id="KW-1185">Reference proteome</keyword>
<evidence type="ECO:0000313" key="4">
    <source>
        <dbReference type="Proteomes" id="UP000636709"/>
    </source>
</evidence>
<dbReference type="EMBL" id="JACEFO010001608">
    <property type="protein sequence ID" value="KAF8731326.1"/>
    <property type="molecule type" value="Genomic_DNA"/>
</dbReference>
<proteinExistence type="predicted"/>
<evidence type="ECO:0000256" key="2">
    <source>
        <dbReference type="SAM" id="SignalP"/>
    </source>
</evidence>
<organism evidence="3 4">
    <name type="scientific">Digitaria exilis</name>
    <dbReference type="NCBI Taxonomy" id="1010633"/>
    <lineage>
        <taxon>Eukaryota</taxon>
        <taxon>Viridiplantae</taxon>
        <taxon>Streptophyta</taxon>
        <taxon>Embryophyta</taxon>
        <taxon>Tracheophyta</taxon>
        <taxon>Spermatophyta</taxon>
        <taxon>Magnoliopsida</taxon>
        <taxon>Liliopsida</taxon>
        <taxon>Poales</taxon>
        <taxon>Poaceae</taxon>
        <taxon>PACMAD clade</taxon>
        <taxon>Panicoideae</taxon>
        <taxon>Panicodae</taxon>
        <taxon>Paniceae</taxon>
        <taxon>Anthephorinae</taxon>
        <taxon>Digitaria</taxon>
    </lineage>
</organism>
<reference evidence="3" key="1">
    <citation type="submission" date="2020-07" db="EMBL/GenBank/DDBJ databases">
        <title>Genome sequence and genetic diversity analysis of an under-domesticated orphan crop, white fonio (Digitaria exilis).</title>
        <authorList>
            <person name="Bennetzen J.L."/>
            <person name="Chen S."/>
            <person name="Ma X."/>
            <person name="Wang X."/>
            <person name="Yssel A.E.J."/>
            <person name="Chaluvadi S.R."/>
            <person name="Johnson M."/>
            <person name="Gangashetty P."/>
            <person name="Hamidou F."/>
            <person name="Sanogo M.D."/>
            <person name="Zwaenepoel A."/>
            <person name="Wallace J."/>
            <person name="Van De Peer Y."/>
            <person name="Van Deynze A."/>
        </authorList>
    </citation>
    <scope>NUCLEOTIDE SEQUENCE</scope>
    <source>
        <tissue evidence="3">Leaves</tissue>
    </source>
</reference>
<name>A0A835F8T1_9POAL</name>
<feature type="chain" id="PRO_5032370477" description="Secreted protein" evidence="2">
    <location>
        <begin position="18"/>
        <end position="96"/>
    </location>
</feature>
<feature type="signal peptide" evidence="2">
    <location>
        <begin position="1"/>
        <end position="17"/>
    </location>
</feature>
<dbReference type="AlphaFoldDB" id="A0A835F8T1"/>
<comment type="caution">
    <text evidence="3">The sequence shown here is derived from an EMBL/GenBank/DDBJ whole genome shotgun (WGS) entry which is preliminary data.</text>
</comment>
<evidence type="ECO:0008006" key="5">
    <source>
        <dbReference type="Google" id="ProtNLM"/>
    </source>
</evidence>
<evidence type="ECO:0000256" key="1">
    <source>
        <dbReference type="SAM" id="MobiDB-lite"/>
    </source>
</evidence>
<feature type="region of interest" description="Disordered" evidence="1">
    <location>
        <begin position="76"/>
        <end position="96"/>
    </location>
</feature>
<accession>A0A835F8T1</accession>
<evidence type="ECO:0000313" key="3">
    <source>
        <dbReference type="EMBL" id="KAF8731326.1"/>
    </source>
</evidence>
<protein>
    <recommendedName>
        <fullName evidence="5">Secreted protein</fullName>
    </recommendedName>
</protein>